<keyword evidence="1 4" id="KW-0696">RNA-directed RNA polymerase</keyword>
<evidence type="ECO:0000256" key="2">
    <source>
        <dbReference type="ARBA" id="ARBA00022679"/>
    </source>
</evidence>
<evidence type="ECO:0000313" key="4">
    <source>
        <dbReference type="EMBL" id="DBA56687.1"/>
    </source>
</evidence>
<dbReference type="InterPro" id="IPR043502">
    <property type="entry name" value="DNA/RNA_pol_sf"/>
</dbReference>
<protein>
    <submittedName>
        <fullName evidence="4">RNA-dependent RNA polymerase</fullName>
    </submittedName>
</protein>
<organism evidence="4">
    <name type="scientific">Cryptotermes secundus picobirna-like virus 1</name>
    <dbReference type="NCBI Taxonomy" id="3133502"/>
    <lineage>
        <taxon>Viruses</taxon>
        <taxon>Riboviria</taxon>
        <taxon>Orthornavirae</taxon>
        <taxon>Birnaviridae</taxon>
    </lineage>
</organism>
<keyword evidence="3" id="KW-0548">Nucleotidyltransferase</keyword>
<reference evidence="4" key="1">
    <citation type="journal article" date="2024" name="Microb. Genom.">
        <title>The hidden RNA viruses in Blattodea (cockroach and termite).</title>
        <authorList>
            <person name="Fan J."/>
            <person name="Jiang S."/>
            <person name="Li W."/>
            <person name="Li J."/>
            <person name="Pang R."/>
            <person name="Wu H."/>
        </authorList>
    </citation>
    <scope>NUCLEOTIDE SEQUENCE</scope>
    <source>
        <strain evidence="4">AUS2019</strain>
    </source>
</reference>
<accession>A0AAT9JGA1</accession>
<dbReference type="SUPFAM" id="SSF56672">
    <property type="entry name" value="DNA/RNA polymerases"/>
    <property type="match status" value="1"/>
</dbReference>
<keyword evidence="2" id="KW-0808">Transferase</keyword>
<proteinExistence type="predicted"/>
<dbReference type="EMBL" id="BK067158">
    <property type="protein sequence ID" value="DBA56687.1"/>
    <property type="molecule type" value="Genomic_RNA"/>
</dbReference>
<sequence>MLGPNLRSGGHMGTITSFPFLGNLSGLMEDRDKPEYTEPIKKEWPFKVVYPKQLSRIRQQLKRGEMDSKTINIWLKSFAQELRGLSVLYDETAVDRFCSFMRYQIYGRDVEGDLRTNLWITSFKVQGKHKVVERLPYEEIVIRYDAIVKKQLLNLPYPSSLLDAIILDVEEDNRMKVGPRALYRPYAKDGFNKVIAIAAKKPVPDKLDRKIARLVFEKIAGEVREGSITFEDYDEISRSGSSMLDDVNMLGNSLRSKTNSGAPFLEGAWRATEGMTLKQAEKADSVRRYYVKICELERPQLIRGIIPKWYGVFGIRTSPSRGLYPLKTVKNKRVIVMMPKNGLFHGRQIYPKAMAQRRTLRYGQARSLVHIAWSDIPAIDLEMQRFLNWCKASQLVPISTDFAAYDTSVVSELWYEMAEARNKWIVGGGKFISSLARAASNAAILTPLEIVESEGGSIHSGDWDTNGADSDLNKAVWLYGYYAGVWGEPSFYVQGDDGVGAAKGVDPESFAAVASLFGYSANAEKQYYKADKVTFLQRLHIRGHLGGVYSTYRALSSCIGLEHLRVEPKKMNPYVQALEIISRLLNASFNPLLGSLVEFVKHADEYELGAKLPAREVIKRAGESAAEVLLDPSTLTASVASSDLGEWGRNVINLALRGEILPIIGGVDYFSLVYGQKRVSKSEELVGLSVKEIANGGY</sequence>
<dbReference type="GO" id="GO:0003968">
    <property type="term" value="F:RNA-directed RNA polymerase activity"/>
    <property type="evidence" value="ECO:0007669"/>
    <property type="project" value="UniProtKB-KW"/>
</dbReference>
<evidence type="ECO:0000256" key="1">
    <source>
        <dbReference type="ARBA" id="ARBA00022484"/>
    </source>
</evidence>
<evidence type="ECO:0000256" key="3">
    <source>
        <dbReference type="ARBA" id="ARBA00022695"/>
    </source>
</evidence>
<name>A0AAT9JGA1_9VIRU</name>